<evidence type="ECO:0000256" key="2">
    <source>
        <dbReference type="ARBA" id="ARBA00022840"/>
    </source>
</evidence>
<accession>A0A3P8B7V8</accession>
<keyword evidence="7" id="KW-1185">Reference proteome</keyword>
<gene>
    <name evidence="6" type="ORF">HPBE_LOCUS14781</name>
</gene>
<evidence type="ECO:0000313" key="7">
    <source>
        <dbReference type="Proteomes" id="UP000050761"/>
    </source>
</evidence>
<reference evidence="8" key="2">
    <citation type="submission" date="2019-09" db="UniProtKB">
        <authorList>
            <consortium name="WormBaseParasite"/>
        </authorList>
    </citation>
    <scope>IDENTIFICATION</scope>
</reference>
<name>A0A3P8B7V8_HELPZ</name>
<dbReference type="InterPro" id="IPR000719">
    <property type="entry name" value="Prot_kinase_dom"/>
</dbReference>
<dbReference type="Pfam" id="PF07714">
    <property type="entry name" value="PK_Tyr_Ser-Thr"/>
    <property type="match status" value="2"/>
</dbReference>
<dbReference type="InterPro" id="IPR001245">
    <property type="entry name" value="Ser-Thr/Tyr_kinase_cat_dom"/>
</dbReference>
<reference evidence="6 7" key="1">
    <citation type="submission" date="2018-11" db="EMBL/GenBank/DDBJ databases">
        <authorList>
            <consortium name="Pathogen Informatics"/>
        </authorList>
    </citation>
    <scope>NUCLEOTIDE SEQUENCE [LARGE SCALE GENOMIC DNA]</scope>
</reference>
<evidence type="ECO:0000313" key="6">
    <source>
        <dbReference type="EMBL" id="VDP00744.1"/>
    </source>
</evidence>
<protein>
    <submittedName>
        <fullName evidence="8">Protein kinase domain-containing protein</fullName>
    </submittedName>
</protein>
<feature type="binding site" evidence="3">
    <location>
        <position position="34"/>
    </location>
    <ligand>
        <name>ATP</name>
        <dbReference type="ChEBI" id="CHEBI:30616"/>
    </ligand>
</feature>
<dbReference type="InterPro" id="IPR050198">
    <property type="entry name" value="Non-receptor_tyrosine_kinases"/>
</dbReference>
<evidence type="ECO:0000256" key="3">
    <source>
        <dbReference type="PROSITE-ProRule" id="PRU10141"/>
    </source>
</evidence>
<sequence>MESKIGEGQFGEVWKGRLKVKNDGKVDSITVAVKIMKVTTNSQPQLEMLHQEARLMRMYDHRNVVKLHGLVFSDTDVMVVMEFVSGGALNSYLKQNKLMPLIKASFCYDIAAGLAYLHSRNCMHRQAPEVLFHHIYMRESDVWSYGMLMSEIFNDGKVPFHDKPIAEIRSKIHDPKFRPFVPSFQVIYRVIPKHHLEGKRYEDRDHLENDLRAFFNFKSPNFYARGIVQPTIVDETEDHLIHDQRLKPFVPTQSPKRPSQSPARKDDQPNLLQTQPQNVIAKLRQSQQMRKSTSKK</sequence>
<keyword evidence="1 3" id="KW-0547">Nucleotide-binding</keyword>
<keyword evidence="2 3" id="KW-0067">ATP-binding</keyword>
<evidence type="ECO:0000256" key="1">
    <source>
        <dbReference type="ARBA" id="ARBA00022741"/>
    </source>
</evidence>
<dbReference type="EMBL" id="UZAH01028526">
    <property type="protein sequence ID" value="VDP00744.1"/>
    <property type="molecule type" value="Genomic_DNA"/>
</dbReference>
<dbReference type="PROSITE" id="PS00107">
    <property type="entry name" value="PROTEIN_KINASE_ATP"/>
    <property type="match status" value="1"/>
</dbReference>
<evidence type="ECO:0000259" key="5">
    <source>
        <dbReference type="PROSITE" id="PS50011"/>
    </source>
</evidence>
<dbReference type="PROSITE" id="PS50011">
    <property type="entry name" value="PROTEIN_KINASE_DOM"/>
    <property type="match status" value="1"/>
</dbReference>
<dbReference type="Gene3D" id="1.10.510.10">
    <property type="entry name" value="Transferase(Phosphotransferase) domain 1"/>
    <property type="match status" value="2"/>
</dbReference>
<dbReference type="SUPFAM" id="SSF56112">
    <property type="entry name" value="Protein kinase-like (PK-like)"/>
    <property type="match status" value="1"/>
</dbReference>
<evidence type="ECO:0000256" key="4">
    <source>
        <dbReference type="SAM" id="MobiDB-lite"/>
    </source>
</evidence>
<dbReference type="OrthoDB" id="5857351at2759"/>
<dbReference type="WBParaSite" id="HPBE_0001478001-mRNA-1">
    <property type="protein sequence ID" value="HPBE_0001478001-mRNA-1"/>
    <property type="gene ID" value="HPBE_0001478001"/>
</dbReference>
<dbReference type="InterPro" id="IPR011009">
    <property type="entry name" value="Kinase-like_dom_sf"/>
</dbReference>
<proteinExistence type="predicted"/>
<organism evidence="6">
    <name type="scientific">Heligmosomoides polygyrus</name>
    <name type="common">Parasitic roundworm</name>
    <dbReference type="NCBI Taxonomy" id="6339"/>
    <lineage>
        <taxon>Eukaryota</taxon>
        <taxon>Metazoa</taxon>
        <taxon>Ecdysozoa</taxon>
        <taxon>Nematoda</taxon>
        <taxon>Chromadorea</taxon>
        <taxon>Rhabditida</taxon>
        <taxon>Rhabditina</taxon>
        <taxon>Rhabditomorpha</taxon>
        <taxon>Strongyloidea</taxon>
        <taxon>Heligmosomidae</taxon>
        <taxon>Heligmosomoides</taxon>
    </lineage>
</organism>
<dbReference type="GO" id="GO:0005524">
    <property type="term" value="F:ATP binding"/>
    <property type="evidence" value="ECO:0007669"/>
    <property type="project" value="UniProtKB-UniRule"/>
</dbReference>
<dbReference type="InterPro" id="IPR017441">
    <property type="entry name" value="Protein_kinase_ATP_BS"/>
</dbReference>
<dbReference type="GO" id="GO:0004672">
    <property type="term" value="F:protein kinase activity"/>
    <property type="evidence" value="ECO:0007669"/>
    <property type="project" value="InterPro"/>
</dbReference>
<feature type="compositionally biased region" description="Polar residues" evidence="4">
    <location>
        <begin position="251"/>
        <end position="262"/>
    </location>
</feature>
<dbReference type="Proteomes" id="UP000050761">
    <property type="component" value="Unassembled WGS sequence"/>
</dbReference>
<feature type="region of interest" description="Disordered" evidence="4">
    <location>
        <begin position="243"/>
        <end position="296"/>
    </location>
</feature>
<dbReference type="AlphaFoldDB" id="A0A3P8B7V8"/>
<dbReference type="PANTHER" id="PTHR24418">
    <property type="entry name" value="TYROSINE-PROTEIN KINASE"/>
    <property type="match status" value="1"/>
</dbReference>
<evidence type="ECO:0000313" key="8">
    <source>
        <dbReference type="WBParaSite" id="HPBE_0001478001-mRNA-1"/>
    </source>
</evidence>
<feature type="compositionally biased region" description="Polar residues" evidence="4">
    <location>
        <begin position="270"/>
        <end position="296"/>
    </location>
</feature>
<feature type="domain" description="Protein kinase" evidence="5">
    <location>
        <begin position="1"/>
        <end position="296"/>
    </location>
</feature>